<name>A0A918KRV1_9ACTN</name>
<reference evidence="2" key="1">
    <citation type="journal article" date="2014" name="Int. J. Syst. Evol. Microbiol.">
        <title>Complete genome sequence of Corynebacterium casei LMG S-19264T (=DSM 44701T), isolated from a smear-ripened cheese.</title>
        <authorList>
            <consortium name="US DOE Joint Genome Institute (JGI-PGF)"/>
            <person name="Walter F."/>
            <person name="Albersmeier A."/>
            <person name="Kalinowski J."/>
            <person name="Ruckert C."/>
        </authorList>
    </citation>
    <scope>NUCLEOTIDE SEQUENCE</scope>
    <source>
        <strain evidence="2">JCM 4956</strain>
    </source>
</reference>
<evidence type="ECO:0000313" key="2">
    <source>
        <dbReference type="EMBL" id="GGX71111.1"/>
    </source>
</evidence>
<proteinExistence type="predicted"/>
<feature type="region of interest" description="Disordered" evidence="1">
    <location>
        <begin position="45"/>
        <end position="107"/>
    </location>
</feature>
<protein>
    <submittedName>
        <fullName evidence="2">Uncharacterized protein</fullName>
    </submittedName>
</protein>
<dbReference type="Proteomes" id="UP000645555">
    <property type="component" value="Unassembled WGS sequence"/>
</dbReference>
<organism evidence="2 3">
    <name type="scientific">Streptomyces fructofermentans</name>
    <dbReference type="NCBI Taxonomy" id="152141"/>
    <lineage>
        <taxon>Bacteria</taxon>
        <taxon>Bacillati</taxon>
        <taxon>Actinomycetota</taxon>
        <taxon>Actinomycetes</taxon>
        <taxon>Kitasatosporales</taxon>
        <taxon>Streptomycetaceae</taxon>
        <taxon>Streptomyces</taxon>
    </lineage>
</organism>
<gene>
    <name evidence="2" type="ORF">GCM10010515_43300</name>
</gene>
<dbReference type="AlphaFoldDB" id="A0A918KRV1"/>
<reference evidence="2" key="2">
    <citation type="submission" date="2020-09" db="EMBL/GenBank/DDBJ databases">
        <authorList>
            <person name="Sun Q."/>
            <person name="Ohkuma M."/>
        </authorList>
    </citation>
    <scope>NUCLEOTIDE SEQUENCE</scope>
    <source>
        <strain evidence="2">JCM 4956</strain>
    </source>
</reference>
<evidence type="ECO:0000313" key="3">
    <source>
        <dbReference type="Proteomes" id="UP000645555"/>
    </source>
</evidence>
<sequence length="107" mass="11076">MPVTAKDRGTTTSGLLRQSNHYMWGLAHKFAPSARVAPVWARAARPYPSGTYGDTVGTTESLGPRGAEGGRFPAGRAPGGRLSPAPAPPARGPLATGTDPRGSTPRR</sequence>
<accession>A0A918KRV1</accession>
<keyword evidence="3" id="KW-1185">Reference proteome</keyword>
<evidence type="ECO:0000256" key="1">
    <source>
        <dbReference type="SAM" id="MobiDB-lite"/>
    </source>
</evidence>
<feature type="compositionally biased region" description="Low complexity" evidence="1">
    <location>
        <begin position="70"/>
        <end position="84"/>
    </location>
</feature>
<dbReference type="EMBL" id="BMWD01000015">
    <property type="protein sequence ID" value="GGX71111.1"/>
    <property type="molecule type" value="Genomic_DNA"/>
</dbReference>
<comment type="caution">
    <text evidence="2">The sequence shown here is derived from an EMBL/GenBank/DDBJ whole genome shotgun (WGS) entry which is preliminary data.</text>
</comment>